<dbReference type="EMBL" id="SWLB01000001">
    <property type="protein sequence ID" value="KAF3341775.1"/>
    <property type="molecule type" value="Genomic_DNA"/>
</dbReference>
<dbReference type="AlphaFoldDB" id="A0A833VTK0"/>
<protein>
    <submittedName>
        <fullName evidence="1">Uncharacterized protein</fullName>
    </submittedName>
</protein>
<organism evidence="1 2">
    <name type="scientific">Carex littledalei</name>
    <dbReference type="NCBI Taxonomy" id="544730"/>
    <lineage>
        <taxon>Eukaryota</taxon>
        <taxon>Viridiplantae</taxon>
        <taxon>Streptophyta</taxon>
        <taxon>Embryophyta</taxon>
        <taxon>Tracheophyta</taxon>
        <taxon>Spermatophyta</taxon>
        <taxon>Magnoliopsida</taxon>
        <taxon>Liliopsida</taxon>
        <taxon>Poales</taxon>
        <taxon>Cyperaceae</taxon>
        <taxon>Cyperoideae</taxon>
        <taxon>Cariceae</taxon>
        <taxon>Carex</taxon>
        <taxon>Carex subgen. Euthyceras</taxon>
    </lineage>
</organism>
<proteinExistence type="predicted"/>
<name>A0A833VTK0_9POAL</name>
<evidence type="ECO:0000313" key="2">
    <source>
        <dbReference type="Proteomes" id="UP000623129"/>
    </source>
</evidence>
<keyword evidence="2" id="KW-1185">Reference proteome</keyword>
<dbReference type="PANTHER" id="PTHR48204:SF1">
    <property type="entry name" value="OS07G0265100 PROTEIN"/>
    <property type="match status" value="1"/>
</dbReference>
<accession>A0A833VTK0</accession>
<dbReference type="OrthoDB" id="1891930at2759"/>
<comment type="caution">
    <text evidence="1">The sequence shown here is derived from an EMBL/GenBank/DDBJ whole genome shotgun (WGS) entry which is preliminary data.</text>
</comment>
<reference evidence="1" key="1">
    <citation type="submission" date="2020-01" db="EMBL/GenBank/DDBJ databases">
        <title>Genome sequence of Kobresia littledalei, the first chromosome-level genome in the family Cyperaceae.</title>
        <authorList>
            <person name="Qu G."/>
        </authorList>
    </citation>
    <scope>NUCLEOTIDE SEQUENCE</scope>
    <source>
        <strain evidence="1">C.B.Clarke</strain>
        <tissue evidence="1">Leaf</tissue>
    </source>
</reference>
<evidence type="ECO:0000313" key="1">
    <source>
        <dbReference type="EMBL" id="KAF3341775.1"/>
    </source>
</evidence>
<sequence>MKGDSSRPSKRLLFDRRYGWIVDEWKDPAEEALAGGRGMFCVLPIAKSLVKFSSSMVESMINYGLDSTNRFLKNSNQTSSTASNADKSDWFGEIKNTVRTADLKLPTSETGIST</sequence>
<dbReference type="PANTHER" id="PTHR48204">
    <property type="entry name" value="OS07G0265100 PROTEIN"/>
    <property type="match status" value="1"/>
</dbReference>
<dbReference type="Proteomes" id="UP000623129">
    <property type="component" value="Unassembled WGS sequence"/>
</dbReference>
<gene>
    <name evidence="1" type="ORF">FCM35_KLT00413</name>
</gene>